<keyword evidence="1" id="KW-1133">Transmembrane helix</keyword>
<evidence type="ECO:0000313" key="3">
    <source>
        <dbReference type="Proteomes" id="UP000238430"/>
    </source>
</evidence>
<feature type="transmembrane region" description="Helical" evidence="1">
    <location>
        <begin position="59"/>
        <end position="76"/>
    </location>
</feature>
<gene>
    <name evidence="2" type="ORF">C7H61_13200</name>
</gene>
<accession>A0A2T1N657</accession>
<keyword evidence="1" id="KW-0812">Transmembrane</keyword>
<keyword evidence="3" id="KW-1185">Reference proteome</keyword>
<proteinExistence type="predicted"/>
<name>A0A2T1N657_9FLAO</name>
<reference evidence="2 3" key="1">
    <citation type="submission" date="2018-03" db="EMBL/GenBank/DDBJ databases">
        <title>Mesoflavibacter sp. HG37 and Mesoflavibacter sp. HG96 sp.nov., two marine bacteria isolated from seawater of Western Pacific Ocean.</title>
        <authorList>
            <person name="Cheng H."/>
            <person name="Wu Y.-H."/>
            <person name="Guo L.-L."/>
            <person name="Xu X.-W."/>
        </authorList>
    </citation>
    <scope>NUCLEOTIDE SEQUENCE [LARGE SCALE GENOMIC DNA]</scope>
    <source>
        <strain evidence="2 3">KCTC 42117</strain>
    </source>
</reference>
<evidence type="ECO:0000256" key="1">
    <source>
        <dbReference type="SAM" id="Phobius"/>
    </source>
</evidence>
<dbReference type="EMBL" id="PXOT01000027">
    <property type="protein sequence ID" value="PSG87061.1"/>
    <property type="molecule type" value="Genomic_DNA"/>
</dbReference>
<dbReference type="AlphaFoldDB" id="A0A2T1N657"/>
<sequence>MNLENISNSKEFKSTLAEFISSITDPSTFICAIAILKGLFLDYFFNDSYFTKFETPEKVFILIASFYFFITSFLEIKEMFLELMSPSSEVKATDKKVL</sequence>
<comment type="caution">
    <text evidence="2">The sequence shown here is derived from an EMBL/GenBank/DDBJ whole genome shotgun (WGS) entry which is preliminary data.</text>
</comment>
<protein>
    <submittedName>
        <fullName evidence="2">Uncharacterized protein</fullName>
    </submittedName>
</protein>
<evidence type="ECO:0000313" key="2">
    <source>
        <dbReference type="EMBL" id="PSG87061.1"/>
    </source>
</evidence>
<keyword evidence="1" id="KW-0472">Membrane</keyword>
<dbReference type="Proteomes" id="UP000238430">
    <property type="component" value="Unassembled WGS sequence"/>
</dbReference>
<organism evidence="2 3">
    <name type="scientific">Mesoflavibacter zeaxanthinifaciens subsp. sabulilitoris</name>
    <dbReference type="NCBI Taxonomy" id="1520893"/>
    <lineage>
        <taxon>Bacteria</taxon>
        <taxon>Pseudomonadati</taxon>
        <taxon>Bacteroidota</taxon>
        <taxon>Flavobacteriia</taxon>
        <taxon>Flavobacteriales</taxon>
        <taxon>Flavobacteriaceae</taxon>
        <taxon>Mesoflavibacter</taxon>
    </lineage>
</organism>